<dbReference type="InterPro" id="IPR024652">
    <property type="entry name" value="Trichodiene_synth"/>
</dbReference>
<dbReference type="SUPFAM" id="SSF48576">
    <property type="entry name" value="Terpenoid synthases"/>
    <property type="match status" value="1"/>
</dbReference>
<reference evidence="3 4" key="1">
    <citation type="journal article" date="2012" name="Proc. Natl. Acad. Sci. U.S.A.">
        <title>Comparative genomics of Ceriporiopsis subvermispora and Phanerochaete chrysosporium provide insight into selective ligninolysis.</title>
        <authorList>
            <person name="Fernandez-Fueyo E."/>
            <person name="Ruiz-Duenas F.J."/>
            <person name="Ferreira P."/>
            <person name="Floudas D."/>
            <person name="Hibbett D.S."/>
            <person name="Canessa P."/>
            <person name="Larrondo L.F."/>
            <person name="James T.Y."/>
            <person name="Seelenfreund D."/>
            <person name="Lobos S."/>
            <person name="Polanco R."/>
            <person name="Tello M."/>
            <person name="Honda Y."/>
            <person name="Watanabe T."/>
            <person name="Watanabe T."/>
            <person name="Ryu J.S."/>
            <person name="Kubicek C.P."/>
            <person name="Schmoll M."/>
            <person name="Gaskell J."/>
            <person name="Hammel K.E."/>
            <person name="St John F.J."/>
            <person name="Vanden Wymelenberg A."/>
            <person name="Sabat G."/>
            <person name="Splinter BonDurant S."/>
            <person name="Syed K."/>
            <person name="Yadav J.S."/>
            <person name="Doddapaneni H."/>
            <person name="Subramanian V."/>
            <person name="Lavin J.L."/>
            <person name="Oguiza J.A."/>
            <person name="Perez G."/>
            <person name="Pisabarro A.G."/>
            <person name="Ramirez L."/>
            <person name="Santoyo F."/>
            <person name="Master E."/>
            <person name="Coutinho P.M."/>
            <person name="Henrissat B."/>
            <person name="Lombard V."/>
            <person name="Magnuson J.K."/>
            <person name="Kuees U."/>
            <person name="Hori C."/>
            <person name="Igarashi K."/>
            <person name="Samejima M."/>
            <person name="Held B.W."/>
            <person name="Barry K.W."/>
            <person name="LaButti K.M."/>
            <person name="Lapidus A."/>
            <person name="Lindquist E.A."/>
            <person name="Lucas S.M."/>
            <person name="Riley R."/>
            <person name="Salamov A.A."/>
            <person name="Hoffmeister D."/>
            <person name="Schwenk D."/>
            <person name="Hadar Y."/>
            <person name="Yarden O."/>
            <person name="de Vries R.P."/>
            <person name="Wiebenga A."/>
            <person name="Stenlid J."/>
            <person name="Eastwood D."/>
            <person name="Grigoriev I.V."/>
            <person name="Berka R.M."/>
            <person name="Blanchette R.A."/>
            <person name="Kersten P."/>
            <person name="Martinez A.T."/>
            <person name="Vicuna R."/>
            <person name="Cullen D."/>
        </authorList>
    </citation>
    <scope>NUCLEOTIDE SEQUENCE [LARGE SCALE GENOMIC DNA]</scope>
    <source>
        <strain evidence="3 4">B</strain>
    </source>
</reference>
<evidence type="ECO:0000313" key="3">
    <source>
        <dbReference type="EMBL" id="EMD31539.1"/>
    </source>
</evidence>
<organism evidence="3 4">
    <name type="scientific">Ceriporiopsis subvermispora (strain B)</name>
    <name type="common">White-rot fungus</name>
    <name type="synonym">Gelatoporia subvermispora</name>
    <dbReference type="NCBI Taxonomy" id="914234"/>
    <lineage>
        <taxon>Eukaryota</taxon>
        <taxon>Fungi</taxon>
        <taxon>Dikarya</taxon>
        <taxon>Basidiomycota</taxon>
        <taxon>Agaricomycotina</taxon>
        <taxon>Agaricomycetes</taxon>
        <taxon>Polyporales</taxon>
        <taxon>Gelatoporiaceae</taxon>
        <taxon>Gelatoporia</taxon>
    </lineage>
</organism>
<dbReference type="InterPro" id="IPR008949">
    <property type="entry name" value="Isoprenoid_synthase_dom_sf"/>
</dbReference>
<keyword evidence="2" id="KW-0456">Lyase</keyword>
<gene>
    <name evidence="3" type="primary">ter13</name>
    <name evidence="3" type="ORF">CERSUDRAFT_78107</name>
</gene>
<keyword evidence="4" id="KW-1185">Reference proteome</keyword>
<dbReference type="Gene3D" id="1.10.600.10">
    <property type="entry name" value="Farnesyl Diphosphate Synthase"/>
    <property type="match status" value="1"/>
</dbReference>
<dbReference type="EMBL" id="KB445818">
    <property type="protein sequence ID" value="EMD31539.1"/>
    <property type="molecule type" value="Genomic_DNA"/>
</dbReference>
<dbReference type="OrthoDB" id="2998174at2759"/>
<dbReference type="Proteomes" id="UP000016930">
    <property type="component" value="Unassembled WGS sequence"/>
</dbReference>
<accession>M2P859</accession>
<dbReference type="Pfam" id="PF06330">
    <property type="entry name" value="TRI5"/>
    <property type="match status" value="1"/>
</dbReference>
<evidence type="ECO:0000256" key="1">
    <source>
        <dbReference type="ARBA" id="ARBA00007946"/>
    </source>
</evidence>
<dbReference type="AlphaFoldDB" id="M2P859"/>
<protein>
    <submittedName>
        <fullName evidence="3">Terpene cyclase</fullName>
    </submittedName>
</protein>
<evidence type="ECO:0000256" key="2">
    <source>
        <dbReference type="ARBA" id="ARBA00023239"/>
    </source>
</evidence>
<dbReference type="HOGENOM" id="CLU_052212_0_1_1"/>
<dbReference type="GO" id="GO:0016838">
    <property type="term" value="F:carbon-oxygen lyase activity, acting on phosphates"/>
    <property type="evidence" value="ECO:0007669"/>
    <property type="project" value="InterPro"/>
</dbReference>
<proteinExistence type="inferred from homology"/>
<sequence length="293" mass="33001">MDNIAVIADSRDAIAGLLGKLNVVVPTFKRDPSLEQRVDQIMESWNFQLPRAHVISGITIAITAYNHIRDFNTRVYIAVYSAIVIAMDSPDVLEALAFDSFHERLSQGHMQQDTGLLGELARYISASWQYYPRFAASCIMTSSLEFVNICILENTFPDLTMHSGALSFIEYRRGRTGVAEAFAYFIWDKAQFPDETEYVQAIPDVLSFYKEALSGESGTCLQDRSLLSGKSHLQTLYDVIDDTIAASERVRAILGNGQARDAWEAFMIGYLSFHMSAPRYRLFEIVDTKYIVA</sequence>
<comment type="similarity">
    <text evidence="1">Belongs to the trichodiene synthase family.</text>
</comment>
<evidence type="ECO:0000313" key="4">
    <source>
        <dbReference type="Proteomes" id="UP000016930"/>
    </source>
</evidence>
<name>M2P859_CERS8</name>